<comment type="caution">
    <text evidence="1">The sequence shown here is derived from an EMBL/GenBank/DDBJ whole genome shotgun (WGS) entry which is preliminary data.</text>
</comment>
<protein>
    <submittedName>
        <fullName evidence="1">Uncharacterized protein</fullName>
    </submittedName>
</protein>
<sequence>MSLGICGESLVVKPLNGQKMGLNLAIRRLVYYLNPQGDRHALGLQFPVLAAFAMLWSNADNDAMLTQKSYHKG</sequence>
<name>A0A2S4VBW5_9BASI</name>
<organism evidence="1 2">
    <name type="scientific">Puccinia striiformis</name>
    <dbReference type="NCBI Taxonomy" id="27350"/>
    <lineage>
        <taxon>Eukaryota</taxon>
        <taxon>Fungi</taxon>
        <taxon>Dikarya</taxon>
        <taxon>Basidiomycota</taxon>
        <taxon>Pucciniomycotina</taxon>
        <taxon>Pucciniomycetes</taxon>
        <taxon>Pucciniales</taxon>
        <taxon>Pucciniaceae</taxon>
        <taxon>Puccinia</taxon>
    </lineage>
</organism>
<dbReference type="EMBL" id="PKSL01000080">
    <property type="protein sequence ID" value="POW06930.1"/>
    <property type="molecule type" value="Genomic_DNA"/>
</dbReference>
<keyword evidence="2" id="KW-1185">Reference proteome</keyword>
<evidence type="ECO:0000313" key="1">
    <source>
        <dbReference type="EMBL" id="POW06930.1"/>
    </source>
</evidence>
<gene>
    <name evidence="1" type="ORF">PSTT_08657</name>
</gene>
<accession>A0A2S4VBW5</accession>
<proteinExistence type="predicted"/>
<dbReference type="Proteomes" id="UP000239156">
    <property type="component" value="Unassembled WGS sequence"/>
</dbReference>
<reference evidence="1" key="1">
    <citation type="submission" date="2017-12" db="EMBL/GenBank/DDBJ databases">
        <title>Gene loss provides genomic basis for host adaptation in cereal stripe rust fungi.</title>
        <authorList>
            <person name="Xia C."/>
        </authorList>
    </citation>
    <scope>NUCLEOTIDE SEQUENCE [LARGE SCALE GENOMIC DNA]</scope>
    <source>
        <strain evidence="1">93-210</strain>
    </source>
</reference>
<evidence type="ECO:0000313" key="2">
    <source>
        <dbReference type="Proteomes" id="UP000239156"/>
    </source>
</evidence>
<dbReference type="AlphaFoldDB" id="A0A2S4VBW5"/>
<dbReference type="VEuPathDB" id="FungiDB:PSHT_14768"/>
<dbReference type="VEuPathDB" id="FungiDB:PSTT_08657"/>